<dbReference type="PANTHER" id="PTHR30399:SF1">
    <property type="entry name" value="UTP PYROPHOSPHATASE"/>
    <property type="match status" value="1"/>
</dbReference>
<dbReference type="PANTHER" id="PTHR30399">
    <property type="entry name" value="UNCHARACTERIZED PROTEIN YGJP"/>
    <property type="match status" value="1"/>
</dbReference>
<dbReference type="Proteomes" id="UP000198796">
    <property type="component" value="Unassembled WGS sequence"/>
</dbReference>
<dbReference type="AlphaFoldDB" id="A0A1I0Y4W3"/>
<dbReference type="InterPro" id="IPR053136">
    <property type="entry name" value="UTP_pyrophosphatase-like"/>
</dbReference>
<name>A0A1I0Y4W3_9RHOB</name>
<dbReference type="RefSeq" id="WP_092065909.1">
    <property type="nucleotide sequence ID" value="NZ_FOJU01000004.1"/>
</dbReference>
<reference evidence="2 3" key="1">
    <citation type="submission" date="2016-10" db="EMBL/GenBank/DDBJ databases">
        <authorList>
            <person name="de Groot N.N."/>
        </authorList>
    </citation>
    <scope>NUCLEOTIDE SEQUENCE [LARGE SCALE GENOMIC DNA]</scope>
    <source>
        <strain evidence="2 3">DSM 29316</strain>
    </source>
</reference>
<protein>
    <recommendedName>
        <fullName evidence="1">YgjP-like metallopeptidase domain-containing protein</fullName>
    </recommendedName>
</protein>
<dbReference type="InterPro" id="IPR002725">
    <property type="entry name" value="YgjP-like_metallopeptidase"/>
</dbReference>
<gene>
    <name evidence="2" type="ORF">SAMN05421688_2781</name>
</gene>
<proteinExistence type="predicted"/>
<keyword evidence="3" id="KW-1185">Reference proteome</keyword>
<dbReference type="OrthoDB" id="9795402at2"/>
<dbReference type="STRING" id="871651.SAMN05421688_2781"/>
<feature type="domain" description="YgjP-like metallopeptidase" evidence="1">
    <location>
        <begin position="23"/>
        <end position="216"/>
    </location>
</feature>
<accession>A0A1I0Y4W3</accession>
<dbReference type="CDD" id="cd07344">
    <property type="entry name" value="M48_yhfN_like"/>
    <property type="match status" value="1"/>
</dbReference>
<evidence type="ECO:0000313" key="3">
    <source>
        <dbReference type="Proteomes" id="UP000198796"/>
    </source>
</evidence>
<dbReference type="Gene3D" id="3.30.2010.10">
    <property type="entry name" value="Metalloproteases ('zincins'), catalytic domain"/>
    <property type="match status" value="1"/>
</dbReference>
<evidence type="ECO:0000259" key="1">
    <source>
        <dbReference type="Pfam" id="PF01863"/>
    </source>
</evidence>
<sequence length="228" mass="25335">MPSHTLPGEPPITLDLRRSDRARRIILRVGRQDGAVTLTLPRGVRESEGLAFAAQKRAWLEAQLADRVLPTRVSPGSVIPVLGTPREIVPGLRTELGAASLYIAGPADRVGLRTRAFLKTLARDRLASASGHYAEKLGRPFARITLRDTRSRWGSCSSAGNLMYSWRLVMAPEEILDYVAAHEVAHLKHMDHSRAFWRTVHHLYGDPAPARAWLRREGASLQAFHFGD</sequence>
<dbReference type="EMBL" id="FOJU01000004">
    <property type="protein sequence ID" value="SFB07786.1"/>
    <property type="molecule type" value="Genomic_DNA"/>
</dbReference>
<organism evidence="2 3">
    <name type="scientific">Poseidonocella pacifica</name>
    <dbReference type="NCBI Taxonomy" id="871651"/>
    <lineage>
        <taxon>Bacteria</taxon>
        <taxon>Pseudomonadati</taxon>
        <taxon>Pseudomonadota</taxon>
        <taxon>Alphaproteobacteria</taxon>
        <taxon>Rhodobacterales</taxon>
        <taxon>Roseobacteraceae</taxon>
        <taxon>Poseidonocella</taxon>
    </lineage>
</organism>
<evidence type="ECO:0000313" key="2">
    <source>
        <dbReference type="EMBL" id="SFB07786.1"/>
    </source>
</evidence>
<dbReference type="Pfam" id="PF01863">
    <property type="entry name" value="YgjP-like"/>
    <property type="match status" value="1"/>
</dbReference>